<reference evidence="1" key="3">
    <citation type="submission" date="2025-09" db="UniProtKB">
        <authorList>
            <consortium name="Ensembl"/>
        </authorList>
    </citation>
    <scope>IDENTIFICATION</scope>
    <source>
        <strain evidence="1">Thoroughbred</strain>
    </source>
</reference>
<reference evidence="1 2" key="1">
    <citation type="journal article" date="2009" name="Science">
        <title>Genome sequence, comparative analysis, and population genetics of the domestic horse.</title>
        <authorList>
            <consortium name="Broad Institute Genome Sequencing Platform"/>
            <consortium name="Broad Institute Whole Genome Assembly Team"/>
            <person name="Wade C.M."/>
            <person name="Giulotto E."/>
            <person name="Sigurdsson S."/>
            <person name="Zoli M."/>
            <person name="Gnerre S."/>
            <person name="Imsland F."/>
            <person name="Lear T.L."/>
            <person name="Adelson D.L."/>
            <person name="Bailey E."/>
            <person name="Bellone R.R."/>
            <person name="Bloecker H."/>
            <person name="Distl O."/>
            <person name="Edgar R.C."/>
            <person name="Garber M."/>
            <person name="Leeb T."/>
            <person name="Mauceli E."/>
            <person name="MacLeod J.N."/>
            <person name="Penedo M.C.T."/>
            <person name="Raison J.M."/>
            <person name="Sharpe T."/>
            <person name="Vogel J."/>
            <person name="Andersson L."/>
            <person name="Antczak D.F."/>
            <person name="Biagi T."/>
            <person name="Binns M.M."/>
            <person name="Chowdhary B.P."/>
            <person name="Coleman S.J."/>
            <person name="Della Valle G."/>
            <person name="Fryc S."/>
            <person name="Guerin G."/>
            <person name="Hasegawa T."/>
            <person name="Hill E.W."/>
            <person name="Jurka J."/>
            <person name="Kiialainen A."/>
            <person name="Lindgren G."/>
            <person name="Liu J."/>
            <person name="Magnani E."/>
            <person name="Mickelson J.R."/>
            <person name="Murray J."/>
            <person name="Nergadze S.G."/>
            <person name="Onofrio R."/>
            <person name="Pedroni S."/>
            <person name="Piras M.F."/>
            <person name="Raudsepp T."/>
            <person name="Rocchi M."/>
            <person name="Roeed K.H."/>
            <person name="Ryder O.A."/>
            <person name="Searle S."/>
            <person name="Skow L."/>
            <person name="Swinburne J.E."/>
            <person name="Syvaenen A.C."/>
            <person name="Tozaki T."/>
            <person name="Valberg S.J."/>
            <person name="Vaudin M."/>
            <person name="White J.R."/>
            <person name="Zody M.C."/>
            <person name="Lander E.S."/>
            <person name="Lindblad-Toh K."/>
        </authorList>
    </citation>
    <scope>NUCLEOTIDE SEQUENCE [LARGE SCALE GENOMIC DNA]</scope>
    <source>
        <strain evidence="1 2">Thoroughbred</strain>
    </source>
</reference>
<evidence type="ECO:0000313" key="2">
    <source>
        <dbReference type="Proteomes" id="UP000002281"/>
    </source>
</evidence>
<evidence type="ECO:0000313" key="1">
    <source>
        <dbReference type="Ensembl" id="ENSECAP00000084556.1"/>
    </source>
</evidence>
<organism evidence="1 2">
    <name type="scientific">Equus caballus</name>
    <name type="common">Horse</name>
    <dbReference type="NCBI Taxonomy" id="9796"/>
    <lineage>
        <taxon>Eukaryota</taxon>
        <taxon>Metazoa</taxon>
        <taxon>Chordata</taxon>
        <taxon>Craniata</taxon>
        <taxon>Vertebrata</taxon>
        <taxon>Euteleostomi</taxon>
        <taxon>Mammalia</taxon>
        <taxon>Eutheria</taxon>
        <taxon>Laurasiatheria</taxon>
        <taxon>Perissodactyla</taxon>
        <taxon>Equidae</taxon>
        <taxon>Equus</taxon>
    </lineage>
</organism>
<keyword evidence="2" id="KW-1185">Reference proteome</keyword>
<dbReference type="AlphaFoldDB" id="A0A9L0TBS5"/>
<sequence>MDSPFNKWCLENWISTSERMKLDPYLIPYTNINSKWIKDLNIEPETVRLLEENIGGKLLDIGLGNDFLDLTPIVKATKVNMNKWNYIKLKSFCAAKKTIKIKRQPTEWEKIFSNRMSYKGSISKIYKELI</sequence>
<dbReference type="Proteomes" id="UP000002281">
    <property type="component" value="Chromosome 16"/>
</dbReference>
<proteinExistence type="predicted"/>
<protein>
    <submittedName>
        <fullName evidence="1">Uncharacterized protein</fullName>
    </submittedName>
</protein>
<dbReference type="Ensembl" id="ENSECAT00000137506.1">
    <property type="protein sequence ID" value="ENSECAP00000084556.1"/>
    <property type="gene ID" value="ENSECAG00000046064.1"/>
</dbReference>
<accession>A0A9L0TBS5</accession>
<dbReference type="GeneTree" id="ENSGT01150000286925"/>
<reference evidence="1" key="2">
    <citation type="submission" date="2025-08" db="UniProtKB">
        <authorList>
            <consortium name="Ensembl"/>
        </authorList>
    </citation>
    <scope>IDENTIFICATION</scope>
    <source>
        <strain evidence="1">Thoroughbred</strain>
    </source>
</reference>
<name>A0A9L0TBS5_HORSE</name>
<dbReference type="PANTHER" id="PTHR19446">
    <property type="entry name" value="REVERSE TRANSCRIPTASES"/>
    <property type="match status" value="1"/>
</dbReference>